<keyword evidence="2" id="KW-1185">Reference proteome</keyword>
<evidence type="ECO:0000313" key="1">
    <source>
        <dbReference type="EMBL" id="PFG35126.1"/>
    </source>
</evidence>
<dbReference type="RefSeq" id="WP_098456058.1">
    <property type="nucleotide sequence ID" value="NZ_PDJG01000001.1"/>
</dbReference>
<proteinExistence type="predicted"/>
<evidence type="ECO:0000313" key="2">
    <source>
        <dbReference type="Proteomes" id="UP000225548"/>
    </source>
</evidence>
<name>A0A2A9E8Y7_9MICO</name>
<dbReference type="OrthoDB" id="4945999at2"/>
<sequence length="68" mass="7666">MTDLPSCRQCRTAEHLEYSNYVPATTRTITRGRVTKHVPQPPEVDWVCTECGLHDGRAVPTDWRPTGA</sequence>
<reference evidence="1 2" key="1">
    <citation type="submission" date="2017-10" db="EMBL/GenBank/DDBJ databases">
        <title>Sequencing the genomes of 1000 actinobacteria strains.</title>
        <authorList>
            <person name="Klenk H.-P."/>
        </authorList>
    </citation>
    <scope>NUCLEOTIDE SEQUENCE [LARGE SCALE GENOMIC DNA]</scope>
    <source>
        <strain evidence="1 2">DSM 18966</strain>
    </source>
</reference>
<dbReference type="AlphaFoldDB" id="A0A2A9E8Y7"/>
<accession>A0A2A9E8Y7</accession>
<protein>
    <submittedName>
        <fullName evidence="1">Uncharacterized protein</fullName>
    </submittedName>
</protein>
<dbReference type="Proteomes" id="UP000225548">
    <property type="component" value="Unassembled WGS sequence"/>
</dbReference>
<organism evidence="1 2">
    <name type="scientific">Sanguibacter antarcticus</name>
    <dbReference type="NCBI Taxonomy" id="372484"/>
    <lineage>
        <taxon>Bacteria</taxon>
        <taxon>Bacillati</taxon>
        <taxon>Actinomycetota</taxon>
        <taxon>Actinomycetes</taxon>
        <taxon>Micrococcales</taxon>
        <taxon>Sanguibacteraceae</taxon>
        <taxon>Sanguibacter</taxon>
    </lineage>
</organism>
<gene>
    <name evidence="1" type="ORF">ATL42_3063</name>
</gene>
<dbReference type="EMBL" id="PDJG01000001">
    <property type="protein sequence ID" value="PFG35126.1"/>
    <property type="molecule type" value="Genomic_DNA"/>
</dbReference>
<comment type="caution">
    <text evidence="1">The sequence shown here is derived from an EMBL/GenBank/DDBJ whole genome shotgun (WGS) entry which is preliminary data.</text>
</comment>